<dbReference type="PROSITE" id="PS50071">
    <property type="entry name" value="HOMEOBOX_2"/>
    <property type="match status" value="1"/>
</dbReference>
<reference evidence="9 10" key="1">
    <citation type="submission" date="2015-01" db="EMBL/GenBank/DDBJ databases">
        <title>The Genome Sequence of Exophiala mesophila CBS40295.</title>
        <authorList>
            <consortium name="The Broad Institute Genomics Platform"/>
            <person name="Cuomo C."/>
            <person name="de Hoog S."/>
            <person name="Gorbushina A."/>
            <person name="Stielow B."/>
            <person name="Teixiera M."/>
            <person name="Abouelleil A."/>
            <person name="Chapman S.B."/>
            <person name="Priest M."/>
            <person name="Young S.K."/>
            <person name="Wortman J."/>
            <person name="Nusbaum C."/>
            <person name="Birren B."/>
        </authorList>
    </citation>
    <scope>NUCLEOTIDE SEQUENCE [LARGE SCALE GENOMIC DNA]</scope>
    <source>
        <strain evidence="9 10">CBS 40295</strain>
    </source>
</reference>
<accession>A0A0D1ZRL1</accession>
<dbReference type="OrthoDB" id="6159439at2759"/>
<keyword evidence="4 5" id="KW-0539">Nucleus</keyword>
<proteinExistence type="predicted"/>
<evidence type="ECO:0000256" key="5">
    <source>
        <dbReference type="PROSITE-ProRule" id="PRU00108"/>
    </source>
</evidence>
<evidence type="ECO:0000313" key="9">
    <source>
        <dbReference type="EMBL" id="KIV97247.1"/>
    </source>
</evidence>
<feature type="compositionally biased region" description="Polar residues" evidence="7">
    <location>
        <begin position="140"/>
        <end position="154"/>
    </location>
</feature>
<feature type="compositionally biased region" description="Polar residues" evidence="7">
    <location>
        <begin position="367"/>
        <end position="384"/>
    </location>
</feature>
<protein>
    <recommendedName>
        <fullName evidence="8">Homeobox domain-containing protein</fullName>
    </recommendedName>
</protein>
<evidence type="ECO:0000256" key="4">
    <source>
        <dbReference type="ARBA" id="ARBA00023242"/>
    </source>
</evidence>
<dbReference type="AlphaFoldDB" id="A0A0D1ZRL1"/>
<evidence type="ECO:0000256" key="6">
    <source>
        <dbReference type="RuleBase" id="RU000682"/>
    </source>
</evidence>
<feature type="DNA-binding region" description="Homeobox" evidence="5">
    <location>
        <begin position="37"/>
        <end position="96"/>
    </location>
</feature>
<dbReference type="SMART" id="SM00389">
    <property type="entry name" value="HOX"/>
    <property type="match status" value="1"/>
</dbReference>
<dbReference type="EMBL" id="KN847520">
    <property type="protein sequence ID" value="KIV97247.1"/>
    <property type="molecule type" value="Genomic_DNA"/>
</dbReference>
<evidence type="ECO:0000256" key="2">
    <source>
        <dbReference type="ARBA" id="ARBA00023125"/>
    </source>
</evidence>
<feature type="compositionally biased region" description="Basic and acidic residues" evidence="7">
    <location>
        <begin position="410"/>
        <end position="423"/>
    </location>
</feature>
<feature type="region of interest" description="Disordered" evidence="7">
    <location>
        <begin position="367"/>
        <end position="503"/>
    </location>
</feature>
<dbReference type="VEuPathDB" id="FungiDB:PV10_01019"/>
<dbReference type="InterPro" id="IPR051775">
    <property type="entry name" value="Homeobox_domain"/>
</dbReference>
<evidence type="ECO:0000256" key="7">
    <source>
        <dbReference type="SAM" id="MobiDB-lite"/>
    </source>
</evidence>
<evidence type="ECO:0000313" key="10">
    <source>
        <dbReference type="Proteomes" id="UP000054302"/>
    </source>
</evidence>
<feature type="compositionally biased region" description="Basic and acidic residues" evidence="7">
    <location>
        <begin position="215"/>
        <end position="226"/>
    </location>
</feature>
<feature type="domain" description="Homeobox" evidence="8">
    <location>
        <begin position="35"/>
        <end position="95"/>
    </location>
</feature>
<feature type="region of interest" description="Disordered" evidence="7">
    <location>
        <begin position="1"/>
        <end position="65"/>
    </location>
</feature>
<dbReference type="GeneID" id="27318864"/>
<dbReference type="InterPro" id="IPR017970">
    <property type="entry name" value="Homeobox_CS"/>
</dbReference>
<dbReference type="PANTHER" id="PTHR24323">
    <property type="entry name" value="CEH-10 HOMEODOMAIN-CONTAINING HOMOLOG"/>
    <property type="match status" value="1"/>
</dbReference>
<feature type="region of interest" description="Disordered" evidence="7">
    <location>
        <begin position="258"/>
        <end position="327"/>
    </location>
</feature>
<dbReference type="Pfam" id="PF00046">
    <property type="entry name" value="Homeodomain"/>
    <property type="match status" value="1"/>
</dbReference>
<dbReference type="RefSeq" id="XP_016228821.1">
    <property type="nucleotide sequence ID" value="XM_016365172.1"/>
</dbReference>
<sequence>MASLTSAHASDHAPQHNFHLTPPTYDISPSSDAPNVPKSRRKRTSPRDHAILETAYLRNSKPDKAERAVIVSQVDLGEKEVQIWFQNRRQNDRRKSKPLQPHELVAHLRTHTSSPVPLTGPTPRPSSLAPIDPPNRPASRASSIQDLLNPSSEEVSPRTGPLSSQVTRAASTPPSSFEQSSSSCGASGNPGIEVKEVGQCLLETSSQEGSAKKRSHDEMSGLHAKEGQACITTATELPPREKEPLKRTASMVRLAMTVDGAVKIRTNNEPTPSPEKPRSNPSMPPLGNARPALARSKSSTSEMEIFRESGQMPPKQPGSGFGRSRDSRRWEFFCDNTAQDALSKQAEAETNGSAISAIHLVRSNSFKARSQALSPSVSKSNPRVMSSGKEEKRKLARTKSSLARLQSGDGVKENPKSKSDASTRRSSGGDSDKENWAPGTRASVNPLRRTDPSENHRPVLRENEGVIFPDASPANANGTTKSQGHHSMSDWNKTSPSKAKAHGEELDCIHGLLSLSQGAWK</sequence>
<dbReference type="GO" id="GO:0000981">
    <property type="term" value="F:DNA-binding transcription factor activity, RNA polymerase II-specific"/>
    <property type="evidence" value="ECO:0007669"/>
    <property type="project" value="InterPro"/>
</dbReference>
<dbReference type="GO" id="GO:0005634">
    <property type="term" value="C:nucleus"/>
    <property type="evidence" value="ECO:0007669"/>
    <property type="project" value="UniProtKB-SubCell"/>
</dbReference>
<dbReference type="HOGENOM" id="CLU_033452_0_0_1"/>
<dbReference type="InterPro" id="IPR001356">
    <property type="entry name" value="HD"/>
</dbReference>
<dbReference type="InterPro" id="IPR009057">
    <property type="entry name" value="Homeodomain-like_sf"/>
</dbReference>
<evidence type="ECO:0000256" key="1">
    <source>
        <dbReference type="ARBA" id="ARBA00004123"/>
    </source>
</evidence>
<dbReference type="Proteomes" id="UP000054302">
    <property type="component" value="Unassembled WGS sequence"/>
</dbReference>
<feature type="compositionally biased region" description="Polar residues" evidence="7">
    <location>
        <begin position="161"/>
        <end position="170"/>
    </location>
</feature>
<evidence type="ECO:0000256" key="3">
    <source>
        <dbReference type="ARBA" id="ARBA00023155"/>
    </source>
</evidence>
<dbReference type="PANTHER" id="PTHR24323:SF7">
    <property type="entry name" value="HOMEOBOX DOMAIN-CONTAINING PROTEIN"/>
    <property type="match status" value="1"/>
</dbReference>
<keyword evidence="2 5" id="KW-0238">DNA-binding</keyword>
<feature type="compositionally biased region" description="Polar residues" evidence="7">
    <location>
        <begin position="474"/>
        <end position="497"/>
    </location>
</feature>
<gene>
    <name evidence="9" type="ORF">PV10_01019</name>
</gene>
<comment type="subcellular location">
    <subcellularLocation>
        <location evidence="1 5 6">Nucleus</location>
    </subcellularLocation>
</comment>
<dbReference type="PROSITE" id="PS00027">
    <property type="entry name" value="HOMEOBOX_1"/>
    <property type="match status" value="1"/>
</dbReference>
<organism evidence="9 10">
    <name type="scientific">Exophiala mesophila</name>
    <name type="common">Black yeast-like fungus</name>
    <dbReference type="NCBI Taxonomy" id="212818"/>
    <lineage>
        <taxon>Eukaryota</taxon>
        <taxon>Fungi</taxon>
        <taxon>Dikarya</taxon>
        <taxon>Ascomycota</taxon>
        <taxon>Pezizomycotina</taxon>
        <taxon>Eurotiomycetes</taxon>
        <taxon>Chaetothyriomycetidae</taxon>
        <taxon>Chaetothyriales</taxon>
        <taxon>Herpotrichiellaceae</taxon>
        <taxon>Exophiala</taxon>
    </lineage>
</organism>
<dbReference type="GO" id="GO:0000976">
    <property type="term" value="F:transcription cis-regulatory region binding"/>
    <property type="evidence" value="ECO:0007669"/>
    <property type="project" value="TreeGrafter"/>
</dbReference>
<dbReference type="OMA" id="KPDMDCV"/>
<dbReference type="STRING" id="212818.A0A0D1ZRL1"/>
<dbReference type="Gene3D" id="1.10.10.60">
    <property type="entry name" value="Homeodomain-like"/>
    <property type="match status" value="1"/>
</dbReference>
<dbReference type="SUPFAM" id="SSF46689">
    <property type="entry name" value="Homeodomain-like"/>
    <property type="match status" value="1"/>
</dbReference>
<evidence type="ECO:0000259" key="8">
    <source>
        <dbReference type="PROSITE" id="PS50071"/>
    </source>
</evidence>
<keyword evidence="3 5" id="KW-0371">Homeobox</keyword>
<feature type="region of interest" description="Disordered" evidence="7">
    <location>
        <begin position="86"/>
        <end position="246"/>
    </location>
</feature>
<dbReference type="CDD" id="cd00086">
    <property type="entry name" value="homeodomain"/>
    <property type="match status" value="1"/>
</dbReference>
<keyword evidence="10" id="KW-1185">Reference proteome</keyword>
<feature type="compositionally biased region" description="Basic and acidic residues" evidence="7">
    <location>
        <begin position="448"/>
        <end position="464"/>
    </location>
</feature>
<feature type="compositionally biased region" description="Low complexity" evidence="7">
    <location>
        <begin position="171"/>
        <end position="191"/>
    </location>
</feature>
<name>A0A0D1ZRL1_EXOME</name>